<evidence type="ECO:0008006" key="4">
    <source>
        <dbReference type="Google" id="ProtNLM"/>
    </source>
</evidence>
<dbReference type="AlphaFoldDB" id="A0AAN6GRH5"/>
<feature type="region of interest" description="Disordered" evidence="1">
    <location>
        <begin position="423"/>
        <end position="459"/>
    </location>
</feature>
<feature type="compositionally biased region" description="Low complexity" evidence="1">
    <location>
        <begin position="1"/>
        <end position="24"/>
    </location>
</feature>
<dbReference type="Proteomes" id="UP001176517">
    <property type="component" value="Unassembled WGS sequence"/>
</dbReference>
<reference evidence="2" key="1">
    <citation type="journal article" date="2023" name="PhytoFront">
        <title>Draft Genome Resources of Seven Strains of Tilletia horrida, Causal Agent of Kernel Smut of Rice.</title>
        <authorList>
            <person name="Khanal S."/>
            <person name="Antony Babu S."/>
            <person name="Zhou X.G."/>
        </authorList>
    </citation>
    <scope>NUCLEOTIDE SEQUENCE</scope>
    <source>
        <strain evidence="2">TX6</strain>
    </source>
</reference>
<sequence>MAPNPLWTASATSSAAPLSLTLTWQQSPTAQPPRRKKQRRSSPNDRPTSLSYNGIPTGPQLDPFQAQLDADPWLDYDPLPSALSPPADARPAITAILPLSMERIVLALDNGSLALRSLLQLSTVASLSDLAPQLTSILSSHSHLRGLIVSLQQLAIPTASKTQAPSSSSPSLRSRTGSSLSSSNSVKIIIGTTDQGEVLIWDAATLTLFAELPLFTSPVDAVLMLDPESATSSNSQRSTSASRLNGCLACAASDGTLAILHLDIQTPRQTTSSSSSSTAQPAYELQVTVQHTIPSRAASAPLKTLFLRNAELLLLYDDGRARLWDTAVSPYLASNTTLTDAESLNLVGGAELRRSIGADQALSLVEDDNKAFDALYASAFNSASSGAASILAPRPASMYTTGSSQGGAPSALPIIAAGSPNLLAPPSAAQGAPATPSAGRRIDGSTTPDPAPPSPYHRPRFAAASHAAQALLHGLNAPFHATGSRTASGTATPNHLLPSSYAGPVVPTQRWVAFDFSPSSAAAGSASKSSTGFPTAAAAAAGGGVAAAAAAGLNATSNTTGVLSTVDEDIGGALSSTGALETVTLRADLRRAIEAAAKALVPKSSTNPTRDASSTDLASQQSRGHQQQQQQQQKGKLLPNAAGALKAFAILRPILGFLLPLGGDRDKGTWQIWDEVAEMVGLNVQSFAADGSKGGSAARPRLGQVLFDRVLIVEDDDRRPPTSVSEVLTSYYVALGALLSTLSRVTGFHDIVDTLRHQYIDPSTQLPPPDGNAPIALEMLSPYFLDSSHGIRDTARHLLHSAFRNLPQPQIDELCQRWEGLLPSRQTAGSAAGVEQYQAITLLGLLGSQRYKLLPAGTLKDVAASITMYLHDPASAFELTLALELIVHGFATWQHYFDAMEVMRTLFWLTTNAEQPQQNPNSGNQHGGGKADTPNGSHSPHVGGHASHPQQQASNLSSSPNAGNGPSLFLLPHIPAEVRSLARRATLHIAGENTPLFMTTLSHDILHARSAAHCSATMRLVTFLVRQEPLILLANLPRLAEAVVKSLDPTVTAMRDAVMQAATVMISDLVHTYPSIDFHGKAQRLAVGTHEGACILYDVKTATRLYVLEGHSSPCDACSFSPDGRRLVTLSHTEGRALIWKVGQSFTSVLMPGTMPRQGGTDRSGAYKAIDFVVSDAALGQVARDPLGTIRFEWDGESSSNGNGVIVRLGEVSLSFSVA</sequence>
<evidence type="ECO:0000313" key="2">
    <source>
        <dbReference type="EMBL" id="KAK0553807.1"/>
    </source>
</evidence>
<feature type="region of interest" description="Disordered" evidence="1">
    <location>
        <begin position="1"/>
        <end position="58"/>
    </location>
</feature>
<dbReference type="InterPro" id="IPR011044">
    <property type="entry name" value="Quino_amine_DH_bsu"/>
</dbReference>
<dbReference type="PANTHER" id="PTHR44099">
    <property type="entry name" value="RABCONNECTIN-3B, ISOFORM A"/>
    <property type="match status" value="1"/>
</dbReference>
<dbReference type="SUPFAM" id="SSF50969">
    <property type="entry name" value="YVTN repeat-like/Quinoprotein amine dehydrogenase"/>
    <property type="match status" value="1"/>
</dbReference>
<feature type="compositionally biased region" description="Polar residues" evidence="1">
    <location>
        <begin position="603"/>
        <end position="625"/>
    </location>
</feature>
<organism evidence="2 3">
    <name type="scientific">Tilletia horrida</name>
    <dbReference type="NCBI Taxonomy" id="155126"/>
    <lineage>
        <taxon>Eukaryota</taxon>
        <taxon>Fungi</taxon>
        <taxon>Dikarya</taxon>
        <taxon>Basidiomycota</taxon>
        <taxon>Ustilaginomycotina</taxon>
        <taxon>Exobasidiomycetes</taxon>
        <taxon>Tilletiales</taxon>
        <taxon>Tilletiaceae</taxon>
        <taxon>Tilletia</taxon>
    </lineage>
</organism>
<gene>
    <name evidence="2" type="ORF">OC846_002338</name>
</gene>
<dbReference type="GO" id="GO:0005737">
    <property type="term" value="C:cytoplasm"/>
    <property type="evidence" value="ECO:0007669"/>
    <property type="project" value="TreeGrafter"/>
</dbReference>
<name>A0AAN6GRH5_9BASI</name>
<feature type="region of interest" description="Disordered" evidence="1">
    <location>
        <begin position="600"/>
        <end position="636"/>
    </location>
</feature>
<dbReference type="SMART" id="SM00320">
    <property type="entry name" value="WD40"/>
    <property type="match status" value="3"/>
</dbReference>
<evidence type="ECO:0000256" key="1">
    <source>
        <dbReference type="SAM" id="MobiDB-lite"/>
    </source>
</evidence>
<dbReference type="InterPro" id="IPR001680">
    <property type="entry name" value="WD40_rpt"/>
</dbReference>
<feature type="compositionally biased region" description="Low complexity" evidence="1">
    <location>
        <begin position="165"/>
        <end position="180"/>
    </location>
</feature>
<dbReference type="PANTHER" id="PTHR44099:SF4">
    <property type="entry name" value="RABCONNECTIN-3B, ISOFORM A"/>
    <property type="match status" value="1"/>
</dbReference>
<dbReference type="InterPro" id="IPR015943">
    <property type="entry name" value="WD40/YVTN_repeat-like_dom_sf"/>
</dbReference>
<feature type="compositionally biased region" description="Polar residues" evidence="1">
    <location>
        <begin position="914"/>
        <end position="924"/>
    </location>
</feature>
<feature type="compositionally biased region" description="Polar residues" evidence="1">
    <location>
        <begin position="948"/>
        <end position="962"/>
    </location>
</feature>
<evidence type="ECO:0000313" key="3">
    <source>
        <dbReference type="Proteomes" id="UP001176517"/>
    </source>
</evidence>
<protein>
    <recommendedName>
        <fullName evidence="4">WD40 repeat-like protein</fullName>
    </recommendedName>
</protein>
<feature type="region of interest" description="Disordered" evidence="1">
    <location>
        <begin position="914"/>
        <end position="962"/>
    </location>
</feature>
<keyword evidence="3" id="KW-1185">Reference proteome</keyword>
<comment type="caution">
    <text evidence="2">The sequence shown here is derived from an EMBL/GenBank/DDBJ whole genome shotgun (WGS) entry which is preliminary data.</text>
</comment>
<feature type="compositionally biased region" description="Polar residues" evidence="1">
    <location>
        <begin position="44"/>
        <end position="54"/>
    </location>
</feature>
<dbReference type="Gene3D" id="2.130.10.10">
    <property type="entry name" value="YVTN repeat-like/Quinoprotein amine dehydrogenase"/>
    <property type="match status" value="2"/>
</dbReference>
<dbReference type="EMBL" id="JAPDMZ010000045">
    <property type="protein sequence ID" value="KAK0553807.1"/>
    <property type="molecule type" value="Genomic_DNA"/>
</dbReference>
<proteinExistence type="predicted"/>
<accession>A0AAN6GRH5</accession>
<feature type="region of interest" description="Disordered" evidence="1">
    <location>
        <begin position="160"/>
        <end position="180"/>
    </location>
</feature>
<dbReference type="InterPro" id="IPR049916">
    <property type="entry name" value="WDR72-like"/>
</dbReference>